<evidence type="ECO:0000256" key="5">
    <source>
        <dbReference type="ARBA" id="ARBA00023274"/>
    </source>
</evidence>
<feature type="compositionally biased region" description="Polar residues" evidence="8">
    <location>
        <begin position="260"/>
        <end position="275"/>
    </location>
</feature>
<keyword evidence="11" id="KW-1185">Reference proteome</keyword>
<dbReference type="GO" id="GO:0003735">
    <property type="term" value="F:structural constituent of ribosome"/>
    <property type="evidence" value="ECO:0007669"/>
    <property type="project" value="EnsemblFungi"/>
</dbReference>
<dbReference type="InterPro" id="IPR023798">
    <property type="entry name" value="Ribosomal_uS7_dom"/>
</dbReference>
<dbReference type="FunFam" id="1.10.455.10:FF:000006">
    <property type="entry name" value="37S ribosomal protein S7, mitochondrial"/>
    <property type="match status" value="1"/>
</dbReference>
<comment type="subcellular location">
    <subcellularLocation>
        <location evidence="1">Mitochondrion</location>
    </subcellularLocation>
</comment>
<evidence type="ECO:0000256" key="8">
    <source>
        <dbReference type="SAM" id="MobiDB-lite"/>
    </source>
</evidence>
<dbReference type="InterPro" id="IPR047988">
    <property type="entry name" value="Ribosomal_uS7m_fungi"/>
</dbReference>
<dbReference type="Gene3D" id="1.10.455.10">
    <property type="entry name" value="Ribosomal protein S7 domain"/>
    <property type="match status" value="1"/>
</dbReference>
<dbReference type="RefSeq" id="XP_007377182.1">
    <property type="nucleotide sequence ID" value="XM_007377120.1"/>
</dbReference>
<dbReference type="FunCoup" id="G3AST5">
    <property type="interactions" value="276"/>
</dbReference>
<dbReference type="OMA" id="HVTNMIM"/>
<sequence length="275" mass="31451">MSLIRNSLRVASRSLPRAASTIRPNTSLLRFNSTTTTTNPSSPQQPNDIQSSKVSLAAQIYPINKDSITETDVDQWLSAVRELKKGKTQHETAEEIYLAELTNPEQFLQDKFEPTEAQLEEVQAYADKKVPLRTDPTIDYLVNLLMRHGKKQLARKTLSRALYIVHLKLRKDPIEVLKQTLDQLAPIVKTSTLKTNTAKNVIIPVPLNEKQRLRFAWLWILEGAEKKKSSDISVRLAEEIIQSYEGKSSGYDKRALMHKQATQQRSYIKTQSRRR</sequence>
<evidence type="ECO:0000256" key="6">
    <source>
        <dbReference type="ARBA" id="ARBA00037226"/>
    </source>
</evidence>
<comment type="function">
    <text evidence="6">Component of the mitochondrial ribosome (mitoribosome), a dedicated translation machinery responsible for the synthesis of mitochondrial genome-encoded proteins, including at least some of the essential transmembrane subunits of the mitochondrial respiratory chain. The mitoribosomes are attached to the mitochondrial inner membrane and translation products are cotranslationally integrated into the membrane.</text>
</comment>
<evidence type="ECO:0000313" key="11">
    <source>
        <dbReference type="Proteomes" id="UP000000709"/>
    </source>
</evidence>
<feature type="domain" description="Small ribosomal subunit protein uS7" evidence="9">
    <location>
        <begin position="128"/>
        <end position="265"/>
    </location>
</feature>
<dbReference type="InParanoid" id="G3AST5"/>
<evidence type="ECO:0000256" key="2">
    <source>
        <dbReference type="ARBA" id="ARBA00007151"/>
    </source>
</evidence>
<keyword evidence="4" id="KW-0496">Mitochondrion</keyword>
<dbReference type="OrthoDB" id="9972728at2759"/>
<dbReference type="CDD" id="cd14868">
    <property type="entry name" value="uS7_Mitochondria_Fungi"/>
    <property type="match status" value="1"/>
</dbReference>
<organism evidence="11">
    <name type="scientific">Spathaspora passalidarum (strain NRRL Y-27907 / 11-Y1)</name>
    <dbReference type="NCBI Taxonomy" id="619300"/>
    <lineage>
        <taxon>Eukaryota</taxon>
        <taxon>Fungi</taxon>
        <taxon>Dikarya</taxon>
        <taxon>Ascomycota</taxon>
        <taxon>Saccharomycotina</taxon>
        <taxon>Pichiomycetes</taxon>
        <taxon>Debaryomycetaceae</taxon>
        <taxon>Spathaspora</taxon>
    </lineage>
</organism>
<dbReference type="STRING" id="619300.G3AST5"/>
<reference evidence="10 11" key="1">
    <citation type="journal article" date="2011" name="Proc. Natl. Acad. Sci. U.S.A.">
        <title>Comparative genomics of xylose-fermenting fungi for enhanced biofuel production.</title>
        <authorList>
            <person name="Wohlbach D.J."/>
            <person name="Kuo A."/>
            <person name="Sato T.K."/>
            <person name="Potts K.M."/>
            <person name="Salamov A.A."/>
            <person name="LaButti K.M."/>
            <person name="Sun H."/>
            <person name="Clum A."/>
            <person name="Pangilinan J.L."/>
            <person name="Lindquist E.A."/>
            <person name="Lucas S."/>
            <person name="Lapidus A."/>
            <person name="Jin M."/>
            <person name="Gunawan C."/>
            <person name="Balan V."/>
            <person name="Dale B.E."/>
            <person name="Jeffries T.W."/>
            <person name="Zinkel R."/>
            <person name="Barry K.W."/>
            <person name="Grigoriev I.V."/>
            <person name="Gasch A.P."/>
        </authorList>
    </citation>
    <scope>NUCLEOTIDE SEQUENCE [LARGE SCALE GENOMIC DNA]</scope>
    <source>
        <strain evidence="11">NRRL Y-27907 / 11-Y1</strain>
    </source>
</reference>
<proteinExistence type="inferred from homology"/>
<feature type="region of interest" description="Disordered" evidence="8">
    <location>
        <begin position="252"/>
        <end position="275"/>
    </location>
</feature>
<gene>
    <name evidence="10" type="ORF">SPAPADRAFT_63061</name>
</gene>
<evidence type="ECO:0000256" key="4">
    <source>
        <dbReference type="ARBA" id="ARBA00023128"/>
    </source>
</evidence>
<evidence type="ECO:0000256" key="1">
    <source>
        <dbReference type="ARBA" id="ARBA00004173"/>
    </source>
</evidence>
<dbReference type="eggNOG" id="KOG3291">
    <property type="taxonomic scope" value="Eukaryota"/>
</dbReference>
<keyword evidence="3" id="KW-0689">Ribosomal protein</keyword>
<dbReference type="InterPro" id="IPR036823">
    <property type="entry name" value="Ribosomal_uS7_dom_sf"/>
</dbReference>
<dbReference type="SUPFAM" id="SSF47973">
    <property type="entry name" value="Ribosomal protein S7"/>
    <property type="match status" value="1"/>
</dbReference>
<protein>
    <recommendedName>
        <fullName evidence="7">Small ribosomal subunit protein uS7m</fullName>
    </recommendedName>
</protein>
<comment type="similarity">
    <text evidence="2">Belongs to the universal ribosomal protein uS7 family.</text>
</comment>
<dbReference type="AlphaFoldDB" id="G3AST5"/>
<evidence type="ECO:0000256" key="3">
    <source>
        <dbReference type="ARBA" id="ARBA00022980"/>
    </source>
</evidence>
<dbReference type="GO" id="GO:0005763">
    <property type="term" value="C:mitochondrial small ribosomal subunit"/>
    <property type="evidence" value="ECO:0007669"/>
    <property type="project" value="EnsemblFungi"/>
</dbReference>
<name>G3AST5_SPAPN</name>
<keyword evidence="5" id="KW-0687">Ribonucleoprotein</keyword>
<dbReference type="GO" id="GO:0006412">
    <property type="term" value="P:translation"/>
    <property type="evidence" value="ECO:0007669"/>
    <property type="project" value="InterPro"/>
</dbReference>
<evidence type="ECO:0000313" key="10">
    <source>
        <dbReference type="EMBL" id="EGW31149.1"/>
    </source>
</evidence>
<dbReference type="HOGENOM" id="CLU_049057_2_0_1"/>
<dbReference type="Proteomes" id="UP000000709">
    <property type="component" value="Unassembled WGS sequence"/>
</dbReference>
<dbReference type="InterPro" id="IPR000235">
    <property type="entry name" value="Ribosomal_uS7"/>
</dbReference>
<dbReference type="KEGG" id="spaa:SPAPADRAFT_63061"/>
<evidence type="ECO:0000259" key="9">
    <source>
        <dbReference type="Pfam" id="PF00177"/>
    </source>
</evidence>
<accession>G3AST5</accession>
<dbReference type="PANTHER" id="PTHR11205">
    <property type="entry name" value="RIBOSOMAL PROTEIN S7"/>
    <property type="match status" value="1"/>
</dbReference>
<dbReference type="EMBL" id="GL996504">
    <property type="protein sequence ID" value="EGW31149.1"/>
    <property type="molecule type" value="Genomic_DNA"/>
</dbReference>
<dbReference type="Pfam" id="PF00177">
    <property type="entry name" value="Ribosomal_S7"/>
    <property type="match status" value="1"/>
</dbReference>
<dbReference type="GeneID" id="18874577"/>
<evidence type="ECO:0000256" key="7">
    <source>
        <dbReference type="ARBA" id="ARBA00039306"/>
    </source>
</evidence>